<name>W4GWJ8_APHAT</name>
<keyword evidence="3" id="KW-0106">Calcium</keyword>
<dbReference type="InterPro" id="IPR018247">
    <property type="entry name" value="EF_Hand_1_Ca_BS"/>
</dbReference>
<evidence type="ECO:0000256" key="5">
    <source>
        <dbReference type="SAM" id="MobiDB-lite"/>
    </source>
</evidence>
<reference evidence="7" key="1">
    <citation type="submission" date="2013-12" db="EMBL/GenBank/DDBJ databases">
        <title>The Genome Sequence of Aphanomyces astaci APO3.</title>
        <authorList>
            <consortium name="The Broad Institute Genomics Platform"/>
            <person name="Russ C."/>
            <person name="Tyler B."/>
            <person name="van West P."/>
            <person name="Dieguez-Uribeondo J."/>
            <person name="Young S.K."/>
            <person name="Zeng Q."/>
            <person name="Gargeya S."/>
            <person name="Fitzgerald M."/>
            <person name="Abouelleil A."/>
            <person name="Alvarado L."/>
            <person name="Chapman S.B."/>
            <person name="Gainer-Dewar J."/>
            <person name="Goldberg J."/>
            <person name="Griggs A."/>
            <person name="Gujja S."/>
            <person name="Hansen M."/>
            <person name="Howarth C."/>
            <person name="Imamovic A."/>
            <person name="Ireland A."/>
            <person name="Larimer J."/>
            <person name="McCowan C."/>
            <person name="Murphy C."/>
            <person name="Pearson M."/>
            <person name="Poon T.W."/>
            <person name="Priest M."/>
            <person name="Roberts A."/>
            <person name="Saif S."/>
            <person name="Shea T."/>
            <person name="Sykes S."/>
            <person name="Wortman J."/>
            <person name="Nusbaum C."/>
            <person name="Birren B."/>
        </authorList>
    </citation>
    <scope>NUCLEOTIDE SEQUENCE [LARGE SCALE GENOMIC DNA]</scope>
    <source>
        <strain evidence="7">APO3</strain>
    </source>
</reference>
<dbReference type="PROSITE" id="PS50222">
    <property type="entry name" value="EF_HAND_2"/>
    <property type="match status" value="1"/>
</dbReference>
<dbReference type="GeneID" id="20806360"/>
<accession>W4GWJ8</accession>
<evidence type="ECO:0000259" key="6">
    <source>
        <dbReference type="PROSITE" id="PS50222"/>
    </source>
</evidence>
<feature type="region of interest" description="Disordered" evidence="5">
    <location>
        <begin position="306"/>
        <end position="356"/>
    </location>
</feature>
<dbReference type="SMART" id="SM00054">
    <property type="entry name" value="EFh"/>
    <property type="match status" value="5"/>
</dbReference>
<keyword evidence="4" id="KW-0175">Coiled coil</keyword>
<dbReference type="PROSITE" id="PS50096">
    <property type="entry name" value="IQ"/>
    <property type="match status" value="1"/>
</dbReference>
<dbReference type="InterPro" id="IPR051581">
    <property type="entry name" value="Ca-bind"/>
</dbReference>
<evidence type="ECO:0000256" key="1">
    <source>
        <dbReference type="ARBA" id="ARBA00022723"/>
    </source>
</evidence>
<dbReference type="PANTHER" id="PTHR34524">
    <property type="entry name" value="CALCYPHOSIN"/>
    <property type="match status" value="1"/>
</dbReference>
<dbReference type="VEuPathDB" id="FungiDB:H257_04364"/>
<evidence type="ECO:0000256" key="3">
    <source>
        <dbReference type="ARBA" id="ARBA00022837"/>
    </source>
</evidence>
<feature type="compositionally biased region" description="Basic and acidic residues" evidence="5">
    <location>
        <begin position="844"/>
        <end position="854"/>
    </location>
</feature>
<organism evidence="7">
    <name type="scientific">Aphanomyces astaci</name>
    <name type="common">Crayfish plague agent</name>
    <dbReference type="NCBI Taxonomy" id="112090"/>
    <lineage>
        <taxon>Eukaryota</taxon>
        <taxon>Sar</taxon>
        <taxon>Stramenopiles</taxon>
        <taxon>Oomycota</taxon>
        <taxon>Saprolegniomycetes</taxon>
        <taxon>Saprolegniales</taxon>
        <taxon>Verrucalvaceae</taxon>
        <taxon>Aphanomyces</taxon>
    </lineage>
</organism>
<dbReference type="InterPro" id="IPR011992">
    <property type="entry name" value="EF-hand-dom_pair"/>
</dbReference>
<dbReference type="RefSeq" id="XP_009827131.1">
    <property type="nucleotide sequence ID" value="XM_009828829.1"/>
</dbReference>
<dbReference type="AlphaFoldDB" id="W4GWJ8"/>
<dbReference type="GO" id="GO:0005509">
    <property type="term" value="F:calcium ion binding"/>
    <property type="evidence" value="ECO:0007669"/>
    <property type="project" value="InterPro"/>
</dbReference>
<evidence type="ECO:0000256" key="2">
    <source>
        <dbReference type="ARBA" id="ARBA00022737"/>
    </source>
</evidence>
<dbReference type="STRING" id="112090.W4GWJ8"/>
<dbReference type="Pfam" id="PF13833">
    <property type="entry name" value="EF-hand_8"/>
    <property type="match status" value="1"/>
</dbReference>
<evidence type="ECO:0000256" key="4">
    <source>
        <dbReference type="SAM" id="Coils"/>
    </source>
</evidence>
<dbReference type="PROSITE" id="PS00018">
    <property type="entry name" value="EF_HAND_1"/>
    <property type="match status" value="3"/>
</dbReference>
<feature type="region of interest" description="Disordered" evidence="5">
    <location>
        <begin position="844"/>
        <end position="865"/>
    </location>
</feature>
<dbReference type="Gene3D" id="1.10.238.10">
    <property type="entry name" value="EF-hand"/>
    <property type="match status" value="3"/>
</dbReference>
<feature type="non-terminal residue" evidence="7">
    <location>
        <position position="1074"/>
    </location>
</feature>
<evidence type="ECO:0000313" key="7">
    <source>
        <dbReference type="EMBL" id="ETV83701.1"/>
    </source>
</evidence>
<proteinExistence type="predicted"/>
<gene>
    <name evidence="7" type="ORF">H257_04364</name>
</gene>
<protein>
    <recommendedName>
        <fullName evidence="6">EF-hand domain-containing protein</fullName>
    </recommendedName>
</protein>
<sequence length="1074" mass="119854">MIDKRRTAAACVTVRSAAGLMPHFQRPFLKFVYEKPSTHKRVSAKTDEADAQRLDGTDTAVAAWRDAIVCVPVLAQSLSIELWNAHAQHDVYLGHARIHLDTDGPPEVGPMWVAVNQAVYEGVHIKRPVNLQVIVTYMDSSAVFPSQAPPSTSELHSVVHPSFQFKIPAREIDWSTIAATNVSEIFFLGNVEALLAHQDDVLYGNTLASLDMVVDKEVEAAFQMCQYSAQYLHQCVEFLSQRCATYVSSRDELLQRQDNSTHTLDAKKRQKRQLEKQANECDVLIAAYEAIAKTLPDIPSALPSVLIPTPSNHPPPTPREAQIKMEPPPASSHPPSDATIPTDAAAAAPSSSPSKAPMLMTYEERMEKNRLAKEATRKDRIAAEKHRLTQIMADQAKQREWKQTLVEQDQALVHRSACRLQTWLCHVTFLRRYAVKRSQYAAAVVIQCLVRTRQARRMYRRRTDERRQRNEALAIHAAEQILEHQMHVATAKLQHDKEMEPILRLWTDIQQAFQRASSKESNVFSFFDRRHAGQVDRAVFRRQLLQLGFDVPRQVVRRLIQLIHSRANVQTDRLVVTADQFTKAFDLTTCIAIPPDVVAEVSPPPWTSANTSPESNTVLEMTEASPALAPAVPTINSVEGISMTFRQLRERIVHAARAQFGGGERSSVTFASLRAALVKLFESFDRHGSGDVALADFKACLETQLHVAMDAPNWEYVRECFDADGSGSVNIAEFVAFAFADASVDEMGVLGYQLRDAILHRVKAARKDAAPTIEDAVRLVFHPVFHRRDDATFADFCHALAQLQLGFTLGQLSRLVLRLDHDKNHLISLDELLGWLKLKRSNDTRANTTHDEPPRPNTEPSVSAASAAVKQLRRHLVELAGEAKPHAIKHLFESIDTNQSAKLSASELHAYLGDDTAPLSVVEAAVACMDARRQSVVSKADFISFCLDTTRAATDEEVGVVVEQCRTQLCDMCADAAGLRRWFGALAQHQGKVRTAEFKRALKAMVHLPEHELDGVVRRLDFDGSGWISDKEFRAWVHPVRDIEVLLTLVERHPAMQQMGAALFAAFDVDGNGV</sequence>
<dbReference type="InterPro" id="IPR002048">
    <property type="entry name" value="EF_hand_dom"/>
</dbReference>
<dbReference type="OrthoDB" id="26525at2759"/>
<dbReference type="SUPFAM" id="SSF47473">
    <property type="entry name" value="EF-hand"/>
    <property type="match status" value="2"/>
</dbReference>
<feature type="compositionally biased region" description="Low complexity" evidence="5">
    <location>
        <begin position="333"/>
        <end position="356"/>
    </location>
</feature>
<keyword evidence="2" id="KW-0677">Repeat</keyword>
<feature type="domain" description="EF-hand" evidence="6">
    <location>
        <begin position="1008"/>
        <end position="1043"/>
    </location>
</feature>
<feature type="coiled-coil region" evidence="4">
    <location>
        <begin position="257"/>
        <end position="287"/>
    </location>
</feature>
<dbReference type="EMBL" id="KI913120">
    <property type="protein sequence ID" value="ETV83701.1"/>
    <property type="molecule type" value="Genomic_DNA"/>
</dbReference>
<dbReference type="PANTHER" id="PTHR34524:SF6">
    <property type="entry name" value="CALCYPHOSINE LIKE"/>
    <property type="match status" value="1"/>
</dbReference>
<keyword evidence="1" id="KW-0479">Metal-binding</keyword>